<keyword evidence="3" id="KW-1185">Reference proteome</keyword>
<evidence type="ECO:0000313" key="3">
    <source>
        <dbReference type="Proteomes" id="UP000198981"/>
    </source>
</evidence>
<dbReference type="InterPro" id="IPR001845">
    <property type="entry name" value="HTH_ArsR_DNA-bd_dom"/>
</dbReference>
<dbReference type="Gene3D" id="1.10.10.10">
    <property type="entry name" value="Winged helix-like DNA-binding domain superfamily/Winged helix DNA-binding domain"/>
    <property type="match status" value="1"/>
</dbReference>
<evidence type="ECO:0000259" key="1">
    <source>
        <dbReference type="SMART" id="SM00418"/>
    </source>
</evidence>
<dbReference type="SUPFAM" id="SSF46785">
    <property type="entry name" value="Winged helix' DNA-binding domain"/>
    <property type="match status" value="1"/>
</dbReference>
<dbReference type="SMART" id="SM00418">
    <property type="entry name" value="HTH_ARSR"/>
    <property type="match status" value="1"/>
</dbReference>
<dbReference type="Pfam" id="PF12840">
    <property type="entry name" value="HTH_20"/>
    <property type="match status" value="1"/>
</dbReference>
<dbReference type="InterPro" id="IPR036390">
    <property type="entry name" value="WH_DNA-bd_sf"/>
</dbReference>
<protein>
    <submittedName>
        <fullName evidence="2">Helix-turn-helix domain-containing protein</fullName>
    </submittedName>
</protein>
<dbReference type="InterPro" id="IPR036388">
    <property type="entry name" value="WH-like_DNA-bd_sf"/>
</dbReference>
<feature type="domain" description="HTH arsR-type" evidence="1">
    <location>
        <begin position="68"/>
        <end position="144"/>
    </location>
</feature>
<gene>
    <name evidence="2" type="ORF">SAMN03159343_3816</name>
</gene>
<dbReference type="CDD" id="cd00090">
    <property type="entry name" value="HTH_ARSR"/>
    <property type="match status" value="1"/>
</dbReference>
<dbReference type="EMBL" id="FMUH01000007">
    <property type="protein sequence ID" value="SCX58676.1"/>
    <property type="molecule type" value="Genomic_DNA"/>
</dbReference>
<dbReference type="GO" id="GO:0003700">
    <property type="term" value="F:DNA-binding transcription factor activity"/>
    <property type="evidence" value="ECO:0007669"/>
    <property type="project" value="InterPro"/>
</dbReference>
<evidence type="ECO:0000313" key="2">
    <source>
        <dbReference type="EMBL" id="SCX58676.1"/>
    </source>
</evidence>
<name>A0A1G4YYZ0_9ACTN</name>
<proteinExistence type="predicted"/>
<accession>A0A1G4YYZ0</accession>
<dbReference type="Proteomes" id="UP000198981">
    <property type="component" value="Unassembled WGS sequence"/>
</dbReference>
<dbReference type="OrthoDB" id="3730926at2"/>
<dbReference type="AlphaFoldDB" id="A0A1G4YYZ0"/>
<dbReference type="RefSeq" id="WP_092807291.1">
    <property type="nucleotide sequence ID" value="NZ_FMUH01000007.1"/>
</dbReference>
<organism evidence="2 3">
    <name type="scientific">Klenkia marina</name>
    <dbReference type="NCBI Taxonomy" id="1960309"/>
    <lineage>
        <taxon>Bacteria</taxon>
        <taxon>Bacillati</taxon>
        <taxon>Actinomycetota</taxon>
        <taxon>Actinomycetes</taxon>
        <taxon>Geodermatophilales</taxon>
        <taxon>Geodermatophilaceae</taxon>
        <taxon>Klenkia</taxon>
    </lineage>
</organism>
<reference evidence="3" key="1">
    <citation type="submission" date="2016-10" db="EMBL/GenBank/DDBJ databases">
        <authorList>
            <person name="Varghese N."/>
            <person name="Submissions S."/>
        </authorList>
    </citation>
    <scope>NUCLEOTIDE SEQUENCE [LARGE SCALE GENOMIC DNA]</scope>
    <source>
        <strain evidence="3">DSM 45722</strain>
    </source>
</reference>
<dbReference type="InterPro" id="IPR011991">
    <property type="entry name" value="ArsR-like_HTH"/>
</dbReference>
<sequence length="153" mass="15313">MTTEELAARLAELEARVAALEGAPAPGGAGDAGTVTYGGQVRLHGEVAWEIGYDADAVLGLPPAAGVRVLAALGHAVRLEVVRHLLRGPASVAELVEAVGGSSSGQLYHHLTTLTGAGVVEADGGGRYRVPATGVVPVLVLLLASADLGGVLR</sequence>
<dbReference type="STRING" id="1960309.SAMN03159343_3816"/>